<dbReference type="RefSeq" id="WP_076486095.1">
    <property type="nucleotide sequence ID" value="NZ_FTOG01000012.1"/>
</dbReference>
<evidence type="ECO:0000256" key="1">
    <source>
        <dbReference type="ARBA" id="ARBA00022741"/>
    </source>
</evidence>
<accession>A0A1N7Q1I4</accession>
<feature type="domain" description="Acb2/Tad1 hairpin" evidence="2">
    <location>
        <begin position="10"/>
        <end position="70"/>
    </location>
</feature>
<dbReference type="Proteomes" id="UP000186221">
    <property type="component" value="Unassembled WGS sequence"/>
</dbReference>
<dbReference type="OrthoDB" id="7360772at2"/>
<evidence type="ECO:0000313" key="4">
    <source>
        <dbReference type="Proteomes" id="UP000186221"/>
    </source>
</evidence>
<dbReference type="Pfam" id="PF24729">
    <property type="entry name" value="Acb2_Tad1_hairpin"/>
    <property type="match status" value="1"/>
</dbReference>
<dbReference type="AlphaFoldDB" id="A0A1N7Q1I4"/>
<gene>
    <name evidence="3" type="ORF">SAMN05421580_11274</name>
</gene>
<proteinExistence type="predicted"/>
<keyword evidence="1" id="KW-0547">Nucleotide-binding</keyword>
<dbReference type="GO" id="GO:0000166">
    <property type="term" value="F:nucleotide binding"/>
    <property type="evidence" value="ECO:0007669"/>
    <property type="project" value="UniProtKB-KW"/>
</dbReference>
<reference evidence="4" key="1">
    <citation type="submission" date="2017-01" db="EMBL/GenBank/DDBJ databases">
        <authorList>
            <person name="Varghese N."/>
            <person name="Submissions S."/>
        </authorList>
    </citation>
    <scope>NUCLEOTIDE SEQUENCE [LARGE SCALE GENOMIC DNA]</scope>
    <source>
        <strain evidence="4">DSM 19945</strain>
    </source>
</reference>
<evidence type="ECO:0000259" key="2">
    <source>
        <dbReference type="Pfam" id="PF24729"/>
    </source>
</evidence>
<sequence>MSAHKGLPVSGYRPQSDEAVAVVNANKSIEELVLRQLDSMVGDPSVDQRWLQIGRTHIEQGFMAVNRAAFQPQRIALEPSTVIAMLDWAKS</sequence>
<organism evidence="3 4">
    <name type="scientific">Rhodobacter aestuarii</name>
    <dbReference type="NCBI Taxonomy" id="453582"/>
    <lineage>
        <taxon>Bacteria</taxon>
        <taxon>Pseudomonadati</taxon>
        <taxon>Pseudomonadota</taxon>
        <taxon>Alphaproteobacteria</taxon>
        <taxon>Rhodobacterales</taxon>
        <taxon>Rhodobacter group</taxon>
        <taxon>Rhodobacter</taxon>
    </lineage>
</organism>
<dbReference type="InterPro" id="IPR056098">
    <property type="entry name" value="Acb2/Tad1_hairpin"/>
</dbReference>
<dbReference type="STRING" id="453582.SAMN05421580_11274"/>
<dbReference type="EMBL" id="FTOG01000012">
    <property type="protein sequence ID" value="SIT16681.1"/>
    <property type="molecule type" value="Genomic_DNA"/>
</dbReference>
<evidence type="ECO:0000313" key="3">
    <source>
        <dbReference type="EMBL" id="SIT16681.1"/>
    </source>
</evidence>
<keyword evidence="4" id="KW-1185">Reference proteome</keyword>
<name>A0A1N7Q1I4_9RHOB</name>
<protein>
    <recommendedName>
        <fullName evidence="2">Acb2/Tad1 hairpin domain-containing protein</fullName>
    </recommendedName>
</protein>